<feature type="region of interest" description="Disordered" evidence="1">
    <location>
        <begin position="130"/>
        <end position="221"/>
    </location>
</feature>
<dbReference type="EMBL" id="HE681726">
    <property type="protein sequence ID" value="CCG25351.1"/>
    <property type="molecule type" value="Genomic_DNA"/>
</dbReference>
<protein>
    <submittedName>
        <fullName evidence="2">Uncharacterized protein</fullName>
    </submittedName>
</protein>
<sequence>MSTSTLNEKVLKYTSSLLSDIQSKSSIEQIHQIKISKNDVMKSQIEKILTTLGEANQPTLCFGITRDVQKLISIIEIVKQKKTRGGSKLHQYNCLLRVRTKVNPYQKSTSKNGVEVVDFSKALKVAGVDYDNNGSRGEDIQEEKDNDEKETERKDEDEEEEEEDGFTSDDDGMSEESQGQKAYDEIQRKRKSMKKEQKRQEREDKITKTQEEKEAQREIKGDKMYDVPVMFILLSGIDLSSYLDKDWTIQS</sequence>
<evidence type="ECO:0000256" key="1">
    <source>
        <dbReference type="SAM" id="MobiDB-lite"/>
    </source>
</evidence>
<evidence type="ECO:0000313" key="3">
    <source>
        <dbReference type="Proteomes" id="UP000005018"/>
    </source>
</evidence>
<gene>
    <name evidence="2" type="ORF">CORT_0H02410</name>
</gene>
<dbReference type="RefSeq" id="XP_003871475.1">
    <property type="nucleotide sequence ID" value="XM_003871426.1"/>
</dbReference>
<accession>H8XBA2</accession>
<dbReference type="AlphaFoldDB" id="H8XBA2"/>
<organism evidence="2 3">
    <name type="scientific">Candida orthopsilosis (strain 90-125)</name>
    <name type="common">Yeast</name>
    <dbReference type="NCBI Taxonomy" id="1136231"/>
    <lineage>
        <taxon>Eukaryota</taxon>
        <taxon>Fungi</taxon>
        <taxon>Dikarya</taxon>
        <taxon>Ascomycota</taxon>
        <taxon>Saccharomycotina</taxon>
        <taxon>Pichiomycetes</taxon>
        <taxon>Debaryomycetaceae</taxon>
        <taxon>Candida/Lodderomyces clade</taxon>
        <taxon>Candida</taxon>
    </lineage>
</organism>
<name>H8XBA2_CANO9</name>
<feature type="compositionally biased region" description="Acidic residues" evidence="1">
    <location>
        <begin position="155"/>
        <end position="174"/>
    </location>
</feature>
<feature type="compositionally biased region" description="Basic and acidic residues" evidence="1">
    <location>
        <begin position="194"/>
        <end position="221"/>
    </location>
</feature>
<evidence type="ECO:0000313" key="2">
    <source>
        <dbReference type="EMBL" id="CCG25351.1"/>
    </source>
</evidence>
<keyword evidence="3" id="KW-1185">Reference proteome</keyword>
<dbReference type="GeneID" id="14542429"/>
<dbReference type="Proteomes" id="UP000005018">
    <property type="component" value="Chromosome 8"/>
</dbReference>
<dbReference type="KEGG" id="cot:CORT_0H02410"/>
<dbReference type="OrthoDB" id="4025680at2759"/>
<reference evidence="2 3" key="1">
    <citation type="journal article" date="2012" name="PLoS ONE">
        <title>Sequence and analysis of the genome of the pathogenic yeast Candida orthopsilosis.</title>
        <authorList>
            <person name="Riccombeni A."/>
            <person name="Vidanes G."/>
            <person name="Proux-Wera E."/>
            <person name="Wolfe K.H."/>
            <person name="Butler G."/>
        </authorList>
    </citation>
    <scope>NUCLEOTIDE SEQUENCE [LARGE SCALE GENOMIC DNA]</scope>
    <source>
        <strain evidence="2 3">Co 90-125</strain>
    </source>
</reference>
<proteinExistence type="predicted"/>
<dbReference type="HOGENOM" id="CLU_1106983_0_0_1"/>